<sequence length="408" mass="46524">MKNVALIHEWLTTYAGSERVVEQMLLQYPESDLYAVANILSDKDREFLRGKEPTTSFIQKLPFLKKFLRHYLPLMPMAVEQWDLSAYDVILSSNHAVAKGVICGPDQLHVSYVHTPIRYAWEFQAQYLRESKLTWGVRSVVTRMILHYMRMWDNVSSTRVDAFVANSQFIANRIQKCYGRTAEVIYPPVDVDAFAPNYNKEDYYIAASRLVPYKRVDLIVEAFRLMPDRKLLVVGDGPMFKTLKANCPDNVELLGYLPHEKMLRLMQGAKAFVFAAEEDFGITSVEAQACATPVIAYGRGGSLETVVEGVTGCFFEEQVPESVAAAVDAFEQQQSQFDLQATRKHAEGFRPERFRAELAEFIDSEWRKFVQHRRRRPKRSITSSVPDPLNCPVVKSPDLVNFAGVSSK</sequence>
<dbReference type="Pfam" id="PF00534">
    <property type="entry name" value="Glycos_transf_1"/>
    <property type="match status" value="1"/>
</dbReference>
<accession>A0A518ILY7</accession>
<dbReference type="InterPro" id="IPR050194">
    <property type="entry name" value="Glycosyltransferase_grp1"/>
</dbReference>
<keyword evidence="3" id="KW-0808">Transferase</keyword>
<dbReference type="EMBL" id="CP036318">
    <property type="protein sequence ID" value="QDV54110.1"/>
    <property type="molecule type" value="Genomic_DNA"/>
</dbReference>
<dbReference type="InterPro" id="IPR028098">
    <property type="entry name" value="Glyco_trans_4-like_N"/>
</dbReference>
<evidence type="ECO:0000259" key="1">
    <source>
        <dbReference type="Pfam" id="PF00534"/>
    </source>
</evidence>
<dbReference type="GO" id="GO:0016757">
    <property type="term" value="F:glycosyltransferase activity"/>
    <property type="evidence" value="ECO:0007669"/>
    <property type="project" value="UniProtKB-KW"/>
</dbReference>
<name>A0A518ILY7_9BACT</name>
<evidence type="ECO:0000313" key="3">
    <source>
        <dbReference type="EMBL" id="QDV54110.1"/>
    </source>
</evidence>
<dbReference type="Gene3D" id="3.40.50.2000">
    <property type="entry name" value="Glycogen Phosphorylase B"/>
    <property type="match status" value="2"/>
</dbReference>
<feature type="domain" description="Glycosyltransferase subfamily 4-like N-terminal" evidence="2">
    <location>
        <begin position="16"/>
        <end position="192"/>
    </location>
</feature>
<dbReference type="AlphaFoldDB" id="A0A518ILY7"/>
<feature type="domain" description="Glycosyl transferase family 1" evidence="1">
    <location>
        <begin position="197"/>
        <end position="334"/>
    </location>
</feature>
<dbReference type="SUPFAM" id="SSF53756">
    <property type="entry name" value="UDP-Glycosyltransferase/glycogen phosphorylase"/>
    <property type="match status" value="1"/>
</dbReference>
<dbReference type="RefSeq" id="WP_145281568.1">
    <property type="nucleotide sequence ID" value="NZ_CP036318.1"/>
</dbReference>
<dbReference type="Proteomes" id="UP000316770">
    <property type="component" value="Chromosome"/>
</dbReference>
<proteinExistence type="predicted"/>
<dbReference type="PANTHER" id="PTHR45947:SF3">
    <property type="entry name" value="SULFOQUINOVOSYL TRANSFERASE SQD2"/>
    <property type="match status" value="1"/>
</dbReference>
<reference evidence="3 4" key="1">
    <citation type="submission" date="2019-02" db="EMBL/GenBank/DDBJ databases">
        <title>Deep-cultivation of Planctomycetes and their phenomic and genomic characterization uncovers novel biology.</title>
        <authorList>
            <person name="Wiegand S."/>
            <person name="Jogler M."/>
            <person name="Boedeker C."/>
            <person name="Pinto D."/>
            <person name="Vollmers J."/>
            <person name="Rivas-Marin E."/>
            <person name="Kohn T."/>
            <person name="Peeters S.H."/>
            <person name="Heuer A."/>
            <person name="Rast P."/>
            <person name="Oberbeckmann S."/>
            <person name="Bunk B."/>
            <person name="Jeske O."/>
            <person name="Meyerdierks A."/>
            <person name="Storesund J.E."/>
            <person name="Kallscheuer N."/>
            <person name="Luecker S."/>
            <person name="Lage O.M."/>
            <person name="Pohl T."/>
            <person name="Merkel B.J."/>
            <person name="Hornburger P."/>
            <person name="Mueller R.-W."/>
            <person name="Bruemmer F."/>
            <person name="Labrenz M."/>
            <person name="Spormann A.M."/>
            <person name="Op den Camp H."/>
            <person name="Overmann J."/>
            <person name="Amann R."/>
            <person name="Jetten M.S.M."/>
            <person name="Mascher T."/>
            <person name="Medema M.H."/>
            <person name="Devos D.P."/>
            <person name="Kaster A.-K."/>
            <person name="Ovreas L."/>
            <person name="Rohde M."/>
            <person name="Galperin M.Y."/>
            <person name="Jogler C."/>
        </authorList>
    </citation>
    <scope>NUCLEOTIDE SEQUENCE [LARGE SCALE GENOMIC DNA]</scope>
    <source>
        <strain evidence="3 4">Mal33</strain>
    </source>
</reference>
<keyword evidence="3" id="KW-0328">Glycosyltransferase</keyword>
<protein>
    <submittedName>
        <fullName evidence="3">GDP-mannose-dependent alpha-(1-6)-phosphatidylinositol monomannoside mannosyltransferase</fullName>
    </submittedName>
</protein>
<organism evidence="3 4">
    <name type="scientific">Rosistilla oblonga</name>
    <dbReference type="NCBI Taxonomy" id="2527990"/>
    <lineage>
        <taxon>Bacteria</taxon>
        <taxon>Pseudomonadati</taxon>
        <taxon>Planctomycetota</taxon>
        <taxon>Planctomycetia</taxon>
        <taxon>Pirellulales</taxon>
        <taxon>Pirellulaceae</taxon>
        <taxon>Rosistilla</taxon>
    </lineage>
</organism>
<dbReference type="InterPro" id="IPR001296">
    <property type="entry name" value="Glyco_trans_1"/>
</dbReference>
<dbReference type="Pfam" id="PF13439">
    <property type="entry name" value="Glyco_transf_4"/>
    <property type="match status" value="1"/>
</dbReference>
<keyword evidence="4" id="KW-1185">Reference proteome</keyword>
<evidence type="ECO:0000259" key="2">
    <source>
        <dbReference type="Pfam" id="PF13439"/>
    </source>
</evidence>
<gene>
    <name evidence="3" type="primary">pimB_1</name>
    <name evidence="3" type="ORF">Mal33_00510</name>
</gene>
<evidence type="ECO:0000313" key="4">
    <source>
        <dbReference type="Proteomes" id="UP000316770"/>
    </source>
</evidence>
<dbReference type="PANTHER" id="PTHR45947">
    <property type="entry name" value="SULFOQUINOVOSYL TRANSFERASE SQD2"/>
    <property type="match status" value="1"/>
</dbReference>